<reference evidence="7 8" key="1">
    <citation type="submission" date="2018-12" db="EMBL/GenBank/DDBJ databases">
        <authorList>
            <person name="Tiukova I."/>
            <person name="Dainat J."/>
        </authorList>
    </citation>
    <scope>NUCLEOTIDE SEQUENCE [LARGE SCALE GENOMIC DNA]</scope>
</reference>
<dbReference type="PROSITE" id="PS51687">
    <property type="entry name" value="SAM_MT_RNA_M5U"/>
    <property type="match status" value="1"/>
</dbReference>
<gene>
    <name evidence="7" type="ORF">BRENAR_LOCUS4009</name>
</gene>
<dbReference type="InterPro" id="IPR030391">
    <property type="entry name" value="MeTrfase_TrmA_CS"/>
</dbReference>
<feature type="binding site" evidence="4">
    <location>
        <position position="494"/>
    </location>
    <ligand>
        <name>S-adenosyl-L-methionine</name>
        <dbReference type="ChEBI" id="CHEBI:59789"/>
    </ligand>
</feature>
<name>A0A448YR05_BRENA</name>
<feature type="active site" description="Nucleophile" evidence="4">
    <location>
        <position position="589"/>
    </location>
</feature>
<dbReference type="CDD" id="cd02440">
    <property type="entry name" value="AdoMet_MTases"/>
    <property type="match status" value="1"/>
</dbReference>
<dbReference type="EMBL" id="CAACVR010000041">
    <property type="protein sequence ID" value="VEU23278.1"/>
    <property type="molecule type" value="Genomic_DNA"/>
</dbReference>
<evidence type="ECO:0000256" key="2">
    <source>
        <dbReference type="ARBA" id="ARBA00022679"/>
    </source>
</evidence>
<evidence type="ECO:0000256" key="5">
    <source>
        <dbReference type="PROSITE-ProRule" id="PRU10015"/>
    </source>
</evidence>
<comment type="similarity">
    <text evidence="4">Belongs to the class I-like SAM-binding methyltransferase superfamily. RNA M5U methyltransferase family.</text>
</comment>
<feature type="binding site" evidence="4">
    <location>
        <position position="465"/>
    </location>
    <ligand>
        <name>S-adenosyl-L-methionine</name>
        <dbReference type="ChEBI" id="CHEBI:59789"/>
    </ligand>
</feature>
<dbReference type="InterPro" id="IPR029063">
    <property type="entry name" value="SAM-dependent_MTases_sf"/>
</dbReference>
<dbReference type="FunCoup" id="A0A448YR05">
    <property type="interactions" value="269"/>
</dbReference>
<keyword evidence="3 4" id="KW-0949">S-adenosyl-L-methionine</keyword>
<dbReference type="GO" id="GO:0008033">
    <property type="term" value="P:tRNA processing"/>
    <property type="evidence" value="ECO:0007669"/>
    <property type="project" value="InterPro"/>
</dbReference>
<dbReference type="OrthoDB" id="10250660at2759"/>
<evidence type="ECO:0000256" key="1">
    <source>
        <dbReference type="ARBA" id="ARBA00022603"/>
    </source>
</evidence>
<dbReference type="GO" id="GO:0030697">
    <property type="term" value="F:tRNA (uracil(54)-C5)-methyltransferase activity, S-adenosyl methionine-dependent"/>
    <property type="evidence" value="ECO:0007669"/>
    <property type="project" value="InterPro"/>
</dbReference>
<evidence type="ECO:0000256" key="6">
    <source>
        <dbReference type="SAM" id="MobiDB-lite"/>
    </source>
</evidence>
<dbReference type="GO" id="GO:0009451">
    <property type="term" value="P:RNA modification"/>
    <property type="evidence" value="ECO:0007669"/>
    <property type="project" value="UniProtKB-ARBA"/>
</dbReference>
<evidence type="ECO:0000256" key="3">
    <source>
        <dbReference type="ARBA" id="ARBA00022691"/>
    </source>
</evidence>
<keyword evidence="2 4" id="KW-0808">Transferase</keyword>
<dbReference type="InterPro" id="IPR012340">
    <property type="entry name" value="NA-bd_OB-fold"/>
</dbReference>
<dbReference type="InterPro" id="IPR025795">
    <property type="entry name" value="tRNA_(uracil-5-)_MeTrfase"/>
</dbReference>
<dbReference type="STRING" id="13370.A0A448YR05"/>
<accession>A0A448YR05</accession>
<dbReference type="PANTHER" id="PTHR11061:SF30">
    <property type="entry name" value="TRNA (URACIL(54)-C(5))-METHYLTRANSFERASE"/>
    <property type="match status" value="1"/>
</dbReference>
<dbReference type="Proteomes" id="UP000290900">
    <property type="component" value="Unassembled WGS sequence"/>
</dbReference>
<protein>
    <submittedName>
        <fullName evidence="7">DEKNAAC104408</fullName>
    </submittedName>
</protein>
<keyword evidence="1 4" id="KW-0489">Methyltransferase</keyword>
<feature type="binding site" evidence="4">
    <location>
        <position position="515"/>
    </location>
    <ligand>
        <name>S-adenosyl-L-methionine</name>
        <dbReference type="ChEBI" id="CHEBI:59789"/>
    </ligand>
</feature>
<proteinExistence type="inferred from homology"/>
<dbReference type="InterPro" id="IPR030390">
    <property type="entry name" value="MeTrfase_TrmA_AS"/>
</dbReference>
<evidence type="ECO:0000256" key="4">
    <source>
        <dbReference type="PROSITE-ProRule" id="PRU01024"/>
    </source>
</evidence>
<dbReference type="Pfam" id="PF05958">
    <property type="entry name" value="tRNA_U5-meth_tr"/>
    <property type="match status" value="1"/>
</dbReference>
<feature type="region of interest" description="Disordered" evidence="6">
    <location>
        <begin position="166"/>
        <end position="204"/>
    </location>
</feature>
<keyword evidence="8" id="KW-1185">Reference proteome</keyword>
<evidence type="ECO:0000313" key="8">
    <source>
        <dbReference type="Proteomes" id="UP000290900"/>
    </source>
</evidence>
<dbReference type="InParanoid" id="A0A448YR05"/>
<dbReference type="AlphaFoldDB" id="A0A448YR05"/>
<dbReference type="PANTHER" id="PTHR11061">
    <property type="entry name" value="RNA M5U METHYLTRANSFERASE"/>
    <property type="match status" value="1"/>
</dbReference>
<sequence>MLRIFSKRALLTPLRPRYRSLYTMEPAEKRQPSPLVTIDPKRLKLEKKGRGRRRRRRDKNLKRLDPDMTTADGVLTKFIIPELLQKHKIAEKDVMVNDGDMNHIMFGEVVEDVEVIGMDVRGDGIAVISVMTGEDPEGAEGAEGADVAADLGASITGNAGNASISAGADGGTDGGAGAGADPHPSATDASIDPSASTGAHVARSARPVRTPQSVVCLIPFALPSDIVKIRLIDLKRVISGVGYVNCDLLSIQTPSPLRIKSIPCKYFGICSGCQLQSISYKDQLELKRQTIVNAYHYLTTQRDITVEPTVGSPLLTGYRTKLTPHYDMGDMLARPDALPNIGFEAKGRPEWRVRQEGKGRVVDIEDCIIGTNIVRQGMRNERHRLANLFDRDGTIGKKGATLLLRENTLVDGQELEGSRDEEGKVSQEKTEDGLHTKVCVTDHNSVVNEYVNGLRFTFLANEFFQNNNSILPLVIEYVQGKLNLGSDSYLVDAYCGSGLFSIASAKSVKKVKGVEISAQSIRFAKKNAEINQVENCEFIQGKAERLFEEIDFPRDQTSVILDPPRKGCDKVFLDQLSEFEPKRIVYVSCNVHSQARDVERFFKETKNGGKYEIESVRGFDFFPQTYHVESVIVLQLAE</sequence>
<dbReference type="Gene3D" id="3.40.50.150">
    <property type="entry name" value="Vaccinia Virus protein VP39"/>
    <property type="match status" value="2"/>
</dbReference>
<dbReference type="PROSITE" id="PS51622">
    <property type="entry name" value="SAM_MT_RNA_M5U_2"/>
    <property type="match status" value="1"/>
</dbReference>
<evidence type="ECO:0000313" key="7">
    <source>
        <dbReference type="EMBL" id="VEU23278.1"/>
    </source>
</evidence>
<feature type="compositionally biased region" description="Gly residues" evidence="6">
    <location>
        <begin position="168"/>
        <end position="178"/>
    </location>
</feature>
<dbReference type="InterPro" id="IPR010280">
    <property type="entry name" value="U5_MeTrfase_fam"/>
</dbReference>
<dbReference type="PROSITE" id="PS01231">
    <property type="entry name" value="TRMA_2"/>
    <property type="match status" value="1"/>
</dbReference>
<dbReference type="GO" id="GO:0032259">
    <property type="term" value="P:methylation"/>
    <property type="evidence" value="ECO:0007669"/>
    <property type="project" value="UniProtKB-KW"/>
</dbReference>
<organism evidence="7 8">
    <name type="scientific">Brettanomyces naardenensis</name>
    <name type="common">Yeast</name>
    <dbReference type="NCBI Taxonomy" id="13370"/>
    <lineage>
        <taxon>Eukaryota</taxon>
        <taxon>Fungi</taxon>
        <taxon>Dikarya</taxon>
        <taxon>Ascomycota</taxon>
        <taxon>Saccharomycotina</taxon>
        <taxon>Pichiomycetes</taxon>
        <taxon>Pichiales</taxon>
        <taxon>Pichiaceae</taxon>
        <taxon>Brettanomyces</taxon>
    </lineage>
</organism>
<dbReference type="Gene3D" id="2.40.50.140">
    <property type="entry name" value="Nucleic acid-binding proteins"/>
    <property type="match status" value="1"/>
</dbReference>
<dbReference type="PROSITE" id="PS01230">
    <property type="entry name" value="TRMA_1"/>
    <property type="match status" value="1"/>
</dbReference>
<dbReference type="SUPFAM" id="SSF53335">
    <property type="entry name" value="S-adenosyl-L-methionine-dependent methyltransferases"/>
    <property type="match status" value="1"/>
</dbReference>
<feature type="binding site" evidence="4">
    <location>
        <position position="562"/>
    </location>
    <ligand>
        <name>S-adenosyl-L-methionine</name>
        <dbReference type="ChEBI" id="CHEBI:59789"/>
    </ligand>
</feature>
<feature type="active site" evidence="5">
    <location>
        <position position="589"/>
    </location>
</feature>